<dbReference type="GO" id="GO:0015421">
    <property type="term" value="F:ABC-type oligopeptide transporter activity"/>
    <property type="evidence" value="ECO:0007669"/>
    <property type="project" value="TreeGrafter"/>
</dbReference>
<evidence type="ECO:0000256" key="7">
    <source>
        <dbReference type="ARBA" id="ARBA00023136"/>
    </source>
</evidence>
<keyword evidence="2" id="KW-0813">Transport</keyword>
<feature type="transmembrane region" description="Helical" evidence="9">
    <location>
        <begin position="269"/>
        <end position="290"/>
    </location>
</feature>
<dbReference type="InterPro" id="IPR036640">
    <property type="entry name" value="ABC1_TM_sf"/>
</dbReference>
<evidence type="ECO:0000256" key="4">
    <source>
        <dbReference type="ARBA" id="ARBA00022741"/>
    </source>
</evidence>
<dbReference type="InterPro" id="IPR017871">
    <property type="entry name" value="ABC_transporter-like_CS"/>
</dbReference>
<evidence type="ECO:0000256" key="5">
    <source>
        <dbReference type="ARBA" id="ARBA00022840"/>
    </source>
</evidence>
<dbReference type="RefSeq" id="WP_112433251.1">
    <property type="nucleotide sequence ID" value="NZ_MCIF01000002.1"/>
</dbReference>
<dbReference type="InterPro" id="IPR003593">
    <property type="entry name" value="AAA+_ATPase"/>
</dbReference>
<dbReference type="GO" id="GO:0005886">
    <property type="term" value="C:plasma membrane"/>
    <property type="evidence" value="ECO:0007669"/>
    <property type="project" value="UniProtKB-SubCell"/>
</dbReference>
<name>A0A328VJV7_9CHLR</name>
<reference evidence="12 13" key="1">
    <citation type="submission" date="2016-08" db="EMBL/GenBank/DDBJ databases">
        <title>Analysis of Carbohydrate Active Enzymes in Thermogemmatispora T81 Reveals Carbohydrate Degradation Ability.</title>
        <authorList>
            <person name="Tomazini A."/>
            <person name="Lal S."/>
            <person name="Stott M."/>
            <person name="Henrissat B."/>
            <person name="Polikarpov I."/>
            <person name="Sparling R."/>
            <person name="Levin D.B."/>
        </authorList>
    </citation>
    <scope>NUCLEOTIDE SEQUENCE [LARGE SCALE GENOMIC DNA]</scope>
    <source>
        <strain evidence="12 13">T81</strain>
    </source>
</reference>
<evidence type="ECO:0000256" key="8">
    <source>
        <dbReference type="SAM" id="MobiDB-lite"/>
    </source>
</evidence>
<keyword evidence="3 9" id="KW-0812">Transmembrane</keyword>
<keyword evidence="13" id="KW-1185">Reference proteome</keyword>
<dbReference type="SUPFAM" id="SSF90123">
    <property type="entry name" value="ABC transporter transmembrane region"/>
    <property type="match status" value="1"/>
</dbReference>
<keyword evidence="4" id="KW-0547">Nucleotide-binding</keyword>
<dbReference type="Pfam" id="PF00005">
    <property type="entry name" value="ABC_tran"/>
    <property type="match status" value="1"/>
</dbReference>
<evidence type="ECO:0000313" key="12">
    <source>
        <dbReference type="EMBL" id="RAQ98188.1"/>
    </source>
</evidence>
<dbReference type="PANTHER" id="PTHR43394:SF1">
    <property type="entry name" value="ATP-BINDING CASSETTE SUB-FAMILY B MEMBER 10, MITOCHONDRIAL"/>
    <property type="match status" value="1"/>
</dbReference>
<feature type="transmembrane region" description="Helical" evidence="9">
    <location>
        <begin position="302"/>
        <end position="324"/>
    </location>
</feature>
<feature type="domain" description="ABC transmembrane type-1" evidence="11">
    <location>
        <begin position="43"/>
        <end position="325"/>
    </location>
</feature>
<dbReference type="GO" id="GO:0005524">
    <property type="term" value="F:ATP binding"/>
    <property type="evidence" value="ECO:0007669"/>
    <property type="project" value="UniProtKB-KW"/>
</dbReference>
<dbReference type="PROSITE" id="PS00211">
    <property type="entry name" value="ABC_TRANSPORTER_1"/>
    <property type="match status" value="1"/>
</dbReference>
<comment type="subcellular location">
    <subcellularLocation>
        <location evidence="1">Cell membrane</location>
        <topology evidence="1">Multi-pass membrane protein</topology>
    </subcellularLocation>
</comment>
<evidence type="ECO:0000256" key="3">
    <source>
        <dbReference type="ARBA" id="ARBA00022692"/>
    </source>
</evidence>
<dbReference type="Gene3D" id="1.20.1560.10">
    <property type="entry name" value="ABC transporter type 1, transmembrane domain"/>
    <property type="match status" value="1"/>
</dbReference>
<organism evidence="12 13">
    <name type="scientific">Thermogemmatispora tikiterensis</name>
    <dbReference type="NCBI Taxonomy" id="1825093"/>
    <lineage>
        <taxon>Bacteria</taxon>
        <taxon>Bacillati</taxon>
        <taxon>Chloroflexota</taxon>
        <taxon>Ktedonobacteria</taxon>
        <taxon>Thermogemmatisporales</taxon>
        <taxon>Thermogemmatisporaceae</taxon>
        <taxon>Thermogemmatispora</taxon>
    </lineage>
</organism>
<dbReference type="InterPro" id="IPR011527">
    <property type="entry name" value="ABC1_TM_dom"/>
</dbReference>
<dbReference type="PANTHER" id="PTHR43394">
    <property type="entry name" value="ATP-DEPENDENT PERMEASE MDL1, MITOCHONDRIAL"/>
    <property type="match status" value="1"/>
</dbReference>
<feature type="domain" description="ABC transporter" evidence="10">
    <location>
        <begin position="359"/>
        <end position="593"/>
    </location>
</feature>
<dbReference type="SUPFAM" id="SSF52540">
    <property type="entry name" value="P-loop containing nucleoside triphosphate hydrolases"/>
    <property type="match status" value="1"/>
</dbReference>
<keyword evidence="7 9" id="KW-0472">Membrane</keyword>
<feature type="transmembrane region" description="Helical" evidence="9">
    <location>
        <begin position="180"/>
        <end position="200"/>
    </location>
</feature>
<evidence type="ECO:0000256" key="1">
    <source>
        <dbReference type="ARBA" id="ARBA00004651"/>
    </source>
</evidence>
<dbReference type="InterPro" id="IPR039421">
    <property type="entry name" value="Type_1_exporter"/>
</dbReference>
<dbReference type="InterPro" id="IPR027417">
    <property type="entry name" value="P-loop_NTPase"/>
</dbReference>
<evidence type="ECO:0008006" key="14">
    <source>
        <dbReference type="Google" id="ProtNLM"/>
    </source>
</evidence>
<evidence type="ECO:0000256" key="9">
    <source>
        <dbReference type="SAM" id="Phobius"/>
    </source>
</evidence>
<protein>
    <recommendedName>
        <fullName evidence="14">ABC transporter ATP-binding protein</fullName>
    </recommendedName>
</protein>
<evidence type="ECO:0000313" key="13">
    <source>
        <dbReference type="Proteomes" id="UP000248706"/>
    </source>
</evidence>
<feature type="transmembrane region" description="Helical" evidence="9">
    <location>
        <begin position="76"/>
        <end position="96"/>
    </location>
</feature>
<dbReference type="Proteomes" id="UP000248706">
    <property type="component" value="Unassembled WGS sequence"/>
</dbReference>
<dbReference type="PROSITE" id="PS50929">
    <property type="entry name" value="ABC_TM1F"/>
    <property type="match status" value="1"/>
</dbReference>
<evidence type="ECO:0000259" key="11">
    <source>
        <dbReference type="PROSITE" id="PS50929"/>
    </source>
</evidence>
<gene>
    <name evidence="12" type="ORF">A4R35_21785</name>
</gene>
<dbReference type="GO" id="GO:0016887">
    <property type="term" value="F:ATP hydrolysis activity"/>
    <property type="evidence" value="ECO:0007669"/>
    <property type="project" value="InterPro"/>
</dbReference>
<dbReference type="PROSITE" id="PS50893">
    <property type="entry name" value="ABC_TRANSPORTER_2"/>
    <property type="match status" value="1"/>
</dbReference>
<dbReference type="Pfam" id="PF00664">
    <property type="entry name" value="ABC_membrane"/>
    <property type="match status" value="1"/>
</dbReference>
<feature type="transmembrane region" description="Helical" evidence="9">
    <location>
        <begin position="153"/>
        <end position="174"/>
    </location>
</feature>
<dbReference type="EMBL" id="MCIF01000002">
    <property type="protein sequence ID" value="RAQ98188.1"/>
    <property type="molecule type" value="Genomic_DNA"/>
</dbReference>
<dbReference type="OrthoDB" id="9770415at2"/>
<feature type="transmembrane region" description="Helical" evidence="9">
    <location>
        <begin position="38"/>
        <end position="64"/>
    </location>
</feature>
<proteinExistence type="predicted"/>
<evidence type="ECO:0000256" key="6">
    <source>
        <dbReference type="ARBA" id="ARBA00022989"/>
    </source>
</evidence>
<dbReference type="Gene3D" id="3.40.50.300">
    <property type="entry name" value="P-loop containing nucleotide triphosphate hydrolases"/>
    <property type="match status" value="1"/>
</dbReference>
<accession>A0A328VJV7</accession>
<feature type="compositionally biased region" description="Basic and acidic residues" evidence="8">
    <location>
        <begin position="607"/>
        <end position="633"/>
    </location>
</feature>
<comment type="caution">
    <text evidence="12">The sequence shown here is derived from an EMBL/GenBank/DDBJ whole genome shotgun (WGS) entry which is preliminary data.</text>
</comment>
<dbReference type="InterPro" id="IPR003439">
    <property type="entry name" value="ABC_transporter-like_ATP-bd"/>
</dbReference>
<keyword evidence="6 9" id="KW-1133">Transmembrane helix</keyword>
<dbReference type="CDD" id="cd18542">
    <property type="entry name" value="ABC_6TM_YknU_like"/>
    <property type="match status" value="1"/>
</dbReference>
<dbReference type="AlphaFoldDB" id="A0A328VJV7"/>
<evidence type="ECO:0000259" key="10">
    <source>
        <dbReference type="PROSITE" id="PS50893"/>
    </source>
</evidence>
<evidence type="ECO:0000256" key="2">
    <source>
        <dbReference type="ARBA" id="ARBA00022448"/>
    </source>
</evidence>
<sequence>MSAIVAESMPKTFFSIDIGWWRSNWRICKRIISLLRPYWLASLGAVISMVLATIAALVVPWLLAWVIDVGIRGGQFHSLLLAAGAILLISALRGLFSYGQSYLSQAVSYHVAYDLRNQVYDHLQRLDFSFHDDAETGQLMSRLTVDIEGVRNFIPLGLLRALVAIVTFGAVAIILLQLDIFLALITLISVPLLMLLAVQVGKRLRPLWEKVQQENGVLGTIMQESLSGMRVVKSFAREPFEVEKYDRQNRKLRELNLEAMRLSAWNQPLMVLVLNLITVLLVWVGGVAVIGRQLSLGTLVAVTQYVLVLGTPTRTLGFMVTWFMRGISSAARIFEILDTSPAITDAPGARELREVHGHVRYEHVSFAYAGGQEVLHDISIEARPGEVIAILGATGAGKSTLLHLLPRFYDVSAGRITIDGHDVREIALASLRRSVGLVLQDVFLFNATLRENIAYGVEEVSEEQIIAAAKIARIHDFICRLPNGYDTWVGERGVTLSGGQKQRIAIARTLLLNPRILILDDSTSSVDMETEYLIQQALEAVMRGRTTFVVASRLRTIKHAHQILILDRGRIVERGTHESLLARNGLYRRLYDLQLREQEEFEERYRHQRIDQEQRANQAEAKRDSQVETEKEGCCQQRGGKR</sequence>
<feature type="region of interest" description="Disordered" evidence="8">
    <location>
        <begin position="607"/>
        <end position="642"/>
    </location>
</feature>
<dbReference type="FunFam" id="3.40.50.300:FF:000287">
    <property type="entry name" value="Multidrug ABC transporter ATP-binding protein"/>
    <property type="match status" value="1"/>
</dbReference>
<dbReference type="SMART" id="SM00382">
    <property type="entry name" value="AAA"/>
    <property type="match status" value="1"/>
</dbReference>
<keyword evidence="5" id="KW-0067">ATP-binding</keyword>